<gene>
    <name evidence="2" type="ORF">ACHAWO_010800</name>
</gene>
<comment type="caution">
    <text evidence="2">The sequence shown here is derived from an EMBL/GenBank/DDBJ whole genome shotgun (WGS) entry which is preliminary data.</text>
</comment>
<reference evidence="2 3" key="1">
    <citation type="submission" date="2024-10" db="EMBL/GenBank/DDBJ databases">
        <title>Updated reference genomes for cyclostephanoid diatoms.</title>
        <authorList>
            <person name="Roberts W.R."/>
            <person name="Alverson A.J."/>
        </authorList>
    </citation>
    <scope>NUCLEOTIDE SEQUENCE [LARGE SCALE GENOMIC DNA]</scope>
    <source>
        <strain evidence="2 3">AJA010-31</strain>
    </source>
</reference>
<dbReference type="AlphaFoldDB" id="A0ABD3NC17"/>
<feature type="compositionally biased region" description="Low complexity" evidence="1">
    <location>
        <begin position="39"/>
        <end position="57"/>
    </location>
</feature>
<evidence type="ECO:0000313" key="3">
    <source>
        <dbReference type="Proteomes" id="UP001530400"/>
    </source>
</evidence>
<feature type="compositionally biased region" description="Low complexity" evidence="1">
    <location>
        <begin position="469"/>
        <end position="479"/>
    </location>
</feature>
<feature type="region of interest" description="Disordered" evidence="1">
    <location>
        <begin position="427"/>
        <end position="446"/>
    </location>
</feature>
<feature type="region of interest" description="Disordered" evidence="1">
    <location>
        <begin position="316"/>
        <end position="337"/>
    </location>
</feature>
<proteinExistence type="predicted"/>
<dbReference type="Proteomes" id="UP001530400">
    <property type="component" value="Unassembled WGS sequence"/>
</dbReference>
<feature type="compositionally biased region" description="Basic and acidic residues" evidence="1">
    <location>
        <begin position="432"/>
        <end position="446"/>
    </location>
</feature>
<keyword evidence="3" id="KW-1185">Reference proteome</keyword>
<feature type="compositionally biased region" description="Polar residues" evidence="1">
    <location>
        <begin position="483"/>
        <end position="501"/>
    </location>
</feature>
<feature type="region of interest" description="Disordered" evidence="1">
    <location>
        <begin position="37"/>
        <end position="61"/>
    </location>
</feature>
<evidence type="ECO:0000256" key="1">
    <source>
        <dbReference type="SAM" id="MobiDB-lite"/>
    </source>
</evidence>
<evidence type="ECO:0000313" key="2">
    <source>
        <dbReference type="EMBL" id="KAL3773604.1"/>
    </source>
</evidence>
<accession>A0ABD3NC17</accession>
<protein>
    <submittedName>
        <fullName evidence="2">Uncharacterized protein</fullName>
    </submittedName>
</protein>
<sequence length="585" mass="63241">MEDADLQDENLDLFLSLIESRLRADFTSTDLTRLISTQGATSRGPGSGAAASALPSGNESSPSKFLRLICKVFHRAAKPVKLRVLLSVLGLDSDAMIEASSKYEDAAEVEKKKTDAIVWKLLELAEQDDEKWVRVVGGILKGIMFKSSNDQEVEDVDYYADPKCRGQTAEKELRKVSESILNSVKETHTAGLQELSKAESSTTETKAQIDSLLICKDACPTFIPFRYSLLSPETIITIMPEVDANHHFTANMTAAIFKVDAEVEEKRAEEEGKEMQIQKQRSLAMNGAAGRGSGAPTAGRATNDPLVAGRMRGRFANTAGRGGDKGSSSFLRPTTGGLGTAVAGRMGAAGRMAGRSGSLGRLGGRVGTAGRLGAGMAGRGRAAALVGQTPLQRRVPGSTRAMLNSARPGAGGDASKMKMLDVSEVEGLTKAQNEREKLAGMTKAERRTKLLEDAAASGLRNNKKPRTDSAASSAHSSAAQNEAVETNALQQQHDFSAQPNELGSLLEKSNKLSDEDRQKIHEFFRDTSSTNPHPVEGDPNDLWKVKLNEERTVDPTSGENVKETLYLELDYRTRQYKKTKKIKRK</sequence>
<feature type="region of interest" description="Disordered" evidence="1">
    <location>
        <begin position="453"/>
        <end position="514"/>
    </location>
</feature>
<name>A0ABD3NC17_9STRA</name>
<dbReference type="EMBL" id="JALLPJ020001227">
    <property type="protein sequence ID" value="KAL3773604.1"/>
    <property type="molecule type" value="Genomic_DNA"/>
</dbReference>
<organism evidence="2 3">
    <name type="scientific">Cyclotella atomus</name>
    <dbReference type="NCBI Taxonomy" id="382360"/>
    <lineage>
        <taxon>Eukaryota</taxon>
        <taxon>Sar</taxon>
        <taxon>Stramenopiles</taxon>
        <taxon>Ochrophyta</taxon>
        <taxon>Bacillariophyta</taxon>
        <taxon>Coscinodiscophyceae</taxon>
        <taxon>Thalassiosirophycidae</taxon>
        <taxon>Stephanodiscales</taxon>
        <taxon>Stephanodiscaceae</taxon>
        <taxon>Cyclotella</taxon>
    </lineage>
</organism>